<feature type="domain" description="Response regulatory" evidence="2">
    <location>
        <begin position="8"/>
        <end position="130"/>
    </location>
</feature>
<dbReference type="InterPro" id="IPR011006">
    <property type="entry name" value="CheY-like_superfamily"/>
</dbReference>
<evidence type="ECO:0000313" key="3">
    <source>
        <dbReference type="EMBL" id="SOD89180.1"/>
    </source>
</evidence>
<dbReference type="PANTHER" id="PTHR44520">
    <property type="entry name" value="RESPONSE REGULATOR RCP1-RELATED"/>
    <property type="match status" value="1"/>
</dbReference>
<dbReference type="OrthoDB" id="965163at2"/>
<dbReference type="AlphaFoldDB" id="A0A286G0X0"/>
<dbReference type="Gene3D" id="3.40.50.2300">
    <property type="match status" value="1"/>
</dbReference>
<name>A0A286G0X0_9BACT</name>
<reference evidence="4" key="1">
    <citation type="submission" date="2017-09" db="EMBL/GenBank/DDBJ databases">
        <authorList>
            <person name="Varghese N."/>
            <person name="Submissions S."/>
        </authorList>
    </citation>
    <scope>NUCLEOTIDE SEQUENCE [LARGE SCALE GENOMIC DNA]</scope>
    <source>
        <strain evidence="4">DSM 29961</strain>
    </source>
</reference>
<keyword evidence="4" id="KW-1185">Reference proteome</keyword>
<gene>
    <name evidence="3" type="ORF">SAMN06269250_2977</name>
</gene>
<evidence type="ECO:0000259" key="2">
    <source>
        <dbReference type="PROSITE" id="PS50110"/>
    </source>
</evidence>
<feature type="modified residue" description="4-aspartylphosphate" evidence="1">
    <location>
        <position position="63"/>
    </location>
</feature>
<dbReference type="EMBL" id="OCNH01000002">
    <property type="protein sequence ID" value="SOD89180.1"/>
    <property type="molecule type" value="Genomic_DNA"/>
</dbReference>
<evidence type="ECO:0000256" key="1">
    <source>
        <dbReference type="PROSITE-ProRule" id="PRU00169"/>
    </source>
</evidence>
<dbReference type="InterPro" id="IPR001789">
    <property type="entry name" value="Sig_transdc_resp-reg_receiver"/>
</dbReference>
<protein>
    <submittedName>
        <fullName evidence="3">Response regulator receiver domain-containing protein</fullName>
    </submittedName>
</protein>
<sequence length="135" mass="15843">MMKIKTPLIYMVDDDEHQLDLVKHIFGRYHADCRFRSFRDGADLIIHLTHRLDKQLPDLIILDWSMPILSGKHILELLNMDQEWRHIPVVVLSASELDEHRTLSYKLGSKAFIAKAETLQELTDTIALIRELWLD</sequence>
<dbReference type="RefSeq" id="WP_097126577.1">
    <property type="nucleotide sequence ID" value="NZ_OCNH01000002.1"/>
</dbReference>
<evidence type="ECO:0000313" key="4">
    <source>
        <dbReference type="Proteomes" id="UP000219452"/>
    </source>
</evidence>
<dbReference type="PANTHER" id="PTHR44520:SF2">
    <property type="entry name" value="RESPONSE REGULATOR RCP1"/>
    <property type="match status" value="1"/>
</dbReference>
<dbReference type="InterPro" id="IPR052893">
    <property type="entry name" value="TCS_response_regulator"/>
</dbReference>
<dbReference type="SMART" id="SM00448">
    <property type="entry name" value="REC"/>
    <property type="match status" value="1"/>
</dbReference>
<dbReference type="PROSITE" id="PS50110">
    <property type="entry name" value="RESPONSE_REGULATORY"/>
    <property type="match status" value="1"/>
</dbReference>
<dbReference type="Proteomes" id="UP000219452">
    <property type="component" value="Unassembled WGS sequence"/>
</dbReference>
<dbReference type="SUPFAM" id="SSF52172">
    <property type="entry name" value="CheY-like"/>
    <property type="match status" value="1"/>
</dbReference>
<keyword evidence="1" id="KW-0597">Phosphoprotein</keyword>
<accession>A0A286G0X0</accession>
<organism evidence="3 4">
    <name type="scientific">Spirosoma fluviale</name>
    <dbReference type="NCBI Taxonomy" id="1597977"/>
    <lineage>
        <taxon>Bacteria</taxon>
        <taxon>Pseudomonadati</taxon>
        <taxon>Bacteroidota</taxon>
        <taxon>Cytophagia</taxon>
        <taxon>Cytophagales</taxon>
        <taxon>Cytophagaceae</taxon>
        <taxon>Spirosoma</taxon>
    </lineage>
</organism>
<dbReference type="Pfam" id="PF00072">
    <property type="entry name" value="Response_reg"/>
    <property type="match status" value="1"/>
</dbReference>
<proteinExistence type="predicted"/>
<dbReference type="GO" id="GO:0000160">
    <property type="term" value="P:phosphorelay signal transduction system"/>
    <property type="evidence" value="ECO:0007669"/>
    <property type="project" value="InterPro"/>
</dbReference>